<dbReference type="EMBL" id="JAJFAZ020000006">
    <property type="protein sequence ID" value="KAI5323986.1"/>
    <property type="molecule type" value="Genomic_DNA"/>
</dbReference>
<evidence type="ECO:0000259" key="2">
    <source>
        <dbReference type="Pfam" id="PF07727"/>
    </source>
</evidence>
<keyword evidence="5" id="KW-1185">Reference proteome</keyword>
<feature type="domain" description="Reverse transcriptase Ty1/copia-type" evidence="2">
    <location>
        <begin position="94"/>
        <end position="213"/>
    </location>
</feature>
<feature type="compositionally biased region" description="Basic and acidic residues" evidence="1">
    <location>
        <begin position="50"/>
        <end position="63"/>
    </location>
</feature>
<feature type="domain" description="Retroviral polymerase SH3-like" evidence="3">
    <location>
        <begin position="2"/>
        <end position="35"/>
    </location>
</feature>
<evidence type="ECO:0000313" key="5">
    <source>
        <dbReference type="Proteomes" id="UP001054821"/>
    </source>
</evidence>
<dbReference type="Pfam" id="PF07727">
    <property type="entry name" value="RVT_2"/>
    <property type="match status" value="1"/>
</dbReference>
<accession>A0AAD4VHC9</accession>
<feature type="region of interest" description="Disordered" evidence="1">
    <location>
        <begin position="50"/>
        <end position="84"/>
    </location>
</feature>
<dbReference type="InterPro" id="IPR057670">
    <property type="entry name" value="SH3_retrovirus"/>
</dbReference>
<comment type="caution">
    <text evidence="4">The sequence shown here is derived from an EMBL/GenBank/DDBJ whole genome shotgun (WGS) entry which is preliminary data.</text>
</comment>
<evidence type="ECO:0000256" key="1">
    <source>
        <dbReference type="SAM" id="MobiDB-lite"/>
    </source>
</evidence>
<evidence type="ECO:0000259" key="3">
    <source>
        <dbReference type="Pfam" id="PF25597"/>
    </source>
</evidence>
<sequence>MCRFVGYPKETLGYYFYHPNEQKVFVARSARFLEIDFALDGTYVQKIKLKEESGEPHEPKVESDPADGLATLPTLTQPPRRSKRINKVPDMYANQVRTLVDPPEGIVPIENKWVFKRKKGSHGKVEAYKARLIAKGYRQRERIDYEETFTPIAMIKSIRILLAIATYYDYEIWQMDVKMAFLNGHLQEEIYIDQPEGFISKHEEKKVCNSNESDLDDEITELGVVPSIESPVILYYDNNGAIAQAKAPRSRQRSKHIRRRYPLIREYVADGDISVLMLASANNVADLVTQSMSQL</sequence>
<dbReference type="Pfam" id="PF25597">
    <property type="entry name" value="SH3_retrovirus"/>
    <property type="match status" value="1"/>
</dbReference>
<proteinExistence type="predicted"/>
<dbReference type="AlphaFoldDB" id="A0AAD4VHC9"/>
<evidence type="ECO:0000313" key="4">
    <source>
        <dbReference type="EMBL" id="KAI5323986.1"/>
    </source>
</evidence>
<dbReference type="CDD" id="cd09272">
    <property type="entry name" value="RNase_HI_RT_Ty1"/>
    <property type="match status" value="1"/>
</dbReference>
<dbReference type="InterPro" id="IPR013103">
    <property type="entry name" value="RVT_2"/>
</dbReference>
<reference evidence="4 5" key="1">
    <citation type="journal article" date="2022" name="G3 (Bethesda)">
        <title>Whole-genome sequence and methylome profiling of the almond [Prunus dulcis (Mill.) D.A. Webb] cultivar 'Nonpareil'.</title>
        <authorList>
            <person name="D'Amico-Willman K.M."/>
            <person name="Ouma W.Z."/>
            <person name="Meulia T."/>
            <person name="Sideli G.M."/>
            <person name="Gradziel T.M."/>
            <person name="Fresnedo-Ramirez J."/>
        </authorList>
    </citation>
    <scope>NUCLEOTIDE SEQUENCE [LARGE SCALE GENOMIC DNA]</scope>
    <source>
        <strain evidence="4">Clone GOH B32 T37-40</strain>
    </source>
</reference>
<dbReference type="Proteomes" id="UP001054821">
    <property type="component" value="Chromosome 6"/>
</dbReference>
<gene>
    <name evidence="4" type="ORF">L3X38_033059</name>
</gene>
<organism evidence="4 5">
    <name type="scientific">Prunus dulcis</name>
    <name type="common">Almond</name>
    <name type="synonym">Amygdalus dulcis</name>
    <dbReference type="NCBI Taxonomy" id="3755"/>
    <lineage>
        <taxon>Eukaryota</taxon>
        <taxon>Viridiplantae</taxon>
        <taxon>Streptophyta</taxon>
        <taxon>Embryophyta</taxon>
        <taxon>Tracheophyta</taxon>
        <taxon>Spermatophyta</taxon>
        <taxon>Magnoliopsida</taxon>
        <taxon>eudicotyledons</taxon>
        <taxon>Gunneridae</taxon>
        <taxon>Pentapetalae</taxon>
        <taxon>rosids</taxon>
        <taxon>fabids</taxon>
        <taxon>Rosales</taxon>
        <taxon>Rosaceae</taxon>
        <taxon>Amygdaloideae</taxon>
        <taxon>Amygdaleae</taxon>
        <taxon>Prunus</taxon>
    </lineage>
</organism>
<protein>
    <recommendedName>
        <fullName evidence="6">Reverse transcriptase Ty1/copia-type domain-containing protein</fullName>
    </recommendedName>
</protein>
<evidence type="ECO:0008006" key="6">
    <source>
        <dbReference type="Google" id="ProtNLM"/>
    </source>
</evidence>
<name>A0AAD4VHC9_PRUDU</name>